<organism evidence="14 15">
    <name type="scientific">Prymnesium parvum</name>
    <name type="common">Toxic golden alga</name>
    <dbReference type="NCBI Taxonomy" id="97485"/>
    <lineage>
        <taxon>Eukaryota</taxon>
        <taxon>Haptista</taxon>
        <taxon>Haptophyta</taxon>
        <taxon>Prymnesiophyceae</taxon>
        <taxon>Prymnesiales</taxon>
        <taxon>Prymnesiaceae</taxon>
        <taxon>Prymnesium</taxon>
    </lineage>
</organism>
<evidence type="ECO:0000256" key="9">
    <source>
        <dbReference type="ARBA" id="ARBA00023098"/>
    </source>
</evidence>
<dbReference type="GO" id="GO:0030497">
    <property type="term" value="P:fatty acid elongation"/>
    <property type="evidence" value="ECO:0007669"/>
    <property type="project" value="TreeGrafter"/>
</dbReference>
<feature type="transmembrane region" description="Helical" evidence="13">
    <location>
        <begin position="534"/>
        <end position="554"/>
    </location>
</feature>
<evidence type="ECO:0000256" key="10">
    <source>
        <dbReference type="ARBA" id="ARBA00023136"/>
    </source>
</evidence>
<name>A0AB34IYA2_PRYPA</name>
<dbReference type="EMBL" id="JBGBPQ010000017">
    <property type="protein sequence ID" value="KAL1507710.1"/>
    <property type="molecule type" value="Genomic_DNA"/>
</dbReference>
<keyword evidence="8 13" id="KW-1133">Transmembrane helix</keyword>
<keyword evidence="11" id="KW-0275">Fatty acid biosynthesis</keyword>
<dbReference type="AlphaFoldDB" id="A0AB34IYA2"/>
<dbReference type="Pfam" id="PF04387">
    <property type="entry name" value="PTPLA"/>
    <property type="match status" value="1"/>
</dbReference>
<comment type="caution">
    <text evidence="14">The sequence shown here is derived from an EMBL/GenBank/DDBJ whole genome shotgun (WGS) entry which is preliminary data.</text>
</comment>
<keyword evidence="9" id="KW-0443">Lipid metabolism</keyword>
<evidence type="ECO:0000313" key="14">
    <source>
        <dbReference type="EMBL" id="KAL1507710.1"/>
    </source>
</evidence>
<evidence type="ECO:0000256" key="6">
    <source>
        <dbReference type="ARBA" id="ARBA00022692"/>
    </source>
</evidence>
<reference evidence="14 15" key="1">
    <citation type="journal article" date="2024" name="Science">
        <title>Giant polyketide synthase enzymes in the biosynthesis of giant marine polyether toxins.</title>
        <authorList>
            <person name="Fallon T.R."/>
            <person name="Shende V.V."/>
            <person name="Wierzbicki I.H."/>
            <person name="Pendleton A.L."/>
            <person name="Watervoot N.F."/>
            <person name="Auber R.P."/>
            <person name="Gonzalez D.J."/>
            <person name="Wisecaver J.H."/>
            <person name="Moore B.S."/>
        </authorList>
    </citation>
    <scope>NUCLEOTIDE SEQUENCE [LARGE SCALE GENOMIC DNA]</scope>
    <source>
        <strain evidence="14 15">12B1</strain>
    </source>
</reference>
<evidence type="ECO:0000256" key="13">
    <source>
        <dbReference type="SAM" id="Phobius"/>
    </source>
</evidence>
<evidence type="ECO:0000256" key="2">
    <source>
        <dbReference type="ARBA" id="ARBA00005194"/>
    </source>
</evidence>
<keyword evidence="7" id="KW-0276">Fatty acid metabolism</keyword>
<keyword evidence="5" id="KW-0444">Lipid biosynthesis</keyword>
<dbReference type="EC" id="4.2.1.134" evidence="4"/>
<evidence type="ECO:0000256" key="1">
    <source>
        <dbReference type="ARBA" id="ARBA00004141"/>
    </source>
</evidence>
<dbReference type="Proteomes" id="UP001515480">
    <property type="component" value="Unassembled WGS sequence"/>
</dbReference>
<evidence type="ECO:0000313" key="15">
    <source>
        <dbReference type="Proteomes" id="UP001515480"/>
    </source>
</evidence>
<evidence type="ECO:0000256" key="12">
    <source>
        <dbReference type="ARBA" id="ARBA00023239"/>
    </source>
</evidence>
<feature type="transmembrane region" description="Helical" evidence="13">
    <location>
        <begin position="566"/>
        <end position="586"/>
    </location>
</feature>
<comment type="pathway">
    <text evidence="2">Lipid metabolism; fatty acid biosynthesis.</text>
</comment>
<dbReference type="GO" id="GO:0042761">
    <property type="term" value="P:very long-chain fatty acid biosynthetic process"/>
    <property type="evidence" value="ECO:0007669"/>
    <property type="project" value="TreeGrafter"/>
</dbReference>
<sequence length="658" mass="71606">MHPSPLPLFLRHAPQVARAGVAFMYDHFDFVRDGRTYKLRDALSTFTGSFSTGFIRGSKPKPASFELEVPYEGRVLTADALHVQLDRWVRRGVVELSCAAAIGQVAQTPAWLDLSDRYFVLLGASAAMGPLSVLLSLGANVIAVDLDQPRLWRRLIAQAQASCGTLTFPLAPGAQQHTLSHDELCAAAGCNLCTHLPELRHWLLQLHPHQPLCVGGYAYVPGEYFPRVALAMDVLIEALSEQRAAAVAFLCTPTDCHLIPAAAHAAAEEARRRAPWWQLAAAWASGGRLCAPNARAPVATAAGGRLYVCDALVIAQGPNYALAKRLQHWRAVLAHASGCLVSSNIAPSTRTASVTQNRHFAHAYDALPAFPPYEVPHPETSNAVMAALLLHDLHTPHPPLASPLLLFARGAFHGGAWRCAWRFDSIGALAVALYYWRTYVVRGYLLAYNALQAAGWGAVLLRLAAALAASAHASWWECAWPLFAVQNAALLEPIHAALHVVRAPLLPTALQVASRVGIVHLVAATPELHSTWPLLLLALAWGLTEVVRYSWYAINTLTTPARPHSWLRYSTFIVLYPLGVAGELLYVYSALDHLEGVPVLGVRASTIVWCAVYPSYAVGLPILYVHMLRQRAKALSQRARTIFTAASKEHVHSADKEV</sequence>
<evidence type="ECO:0000256" key="5">
    <source>
        <dbReference type="ARBA" id="ARBA00022516"/>
    </source>
</evidence>
<accession>A0AB34IYA2</accession>
<gene>
    <name evidence="14" type="ORF">AB1Y20_007323</name>
</gene>
<dbReference type="PANTHER" id="PTHR11035">
    <property type="entry name" value="VERY-LONG-CHAIN (3R)-3-HYDROXYACYL-COA DEHYDRATASE"/>
    <property type="match status" value="1"/>
</dbReference>
<evidence type="ECO:0000256" key="3">
    <source>
        <dbReference type="ARBA" id="ARBA00007811"/>
    </source>
</evidence>
<protein>
    <recommendedName>
        <fullName evidence="4">very-long-chain (3R)-3-hydroxyacyl-CoA dehydratase</fullName>
        <ecNumber evidence="4">4.2.1.134</ecNumber>
    </recommendedName>
</protein>
<comment type="subcellular location">
    <subcellularLocation>
        <location evidence="1">Membrane</location>
        <topology evidence="1">Multi-pass membrane protein</topology>
    </subcellularLocation>
</comment>
<evidence type="ECO:0000256" key="4">
    <source>
        <dbReference type="ARBA" id="ARBA00013122"/>
    </source>
</evidence>
<keyword evidence="15" id="KW-1185">Reference proteome</keyword>
<dbReference type="GO" id="GO:0102158">
    <property type="term" value="F:very-long-chain (3R)-3-hydroxyacyl-CoA dehydratase activity"/>
    <property type="evidence" value="ECO:0007669"/>
    <property type="project" value="UniProtKB-EC"/>
</dbReference>
<feature type="transmembrane region" description="Helical" evidence="13">
    <location>
        <begin position="606"/>
        <end position="628"/>
    </location>
</feature>
<dbReference type="InterPro" id="IPR007482">
    <property type="entry name" value="Tyr_Pase-like_PTPLA"/>
</dbReference>
<evidence type="ECO:0000256" key="11">
    <source>
        <dbReference type="ARBA" id="ARBA00023160"/>
    </source>
</evidence>
<keyword evidence="10 13" id="KW-0472">Membrane</keyword>
<dbReference type="GO" id="GO:0030148">
    <property type="term" value="P:sphingolipid biosynthetic process"/>
    <property type="evidence" value="ECO:0007669"/>
    <property type="project" value="TreeGrafter"/>
</dbReference>
<evidence type="ECO:0000256" key="8">
    <source>
        <dbReference type="ARBA" id="ARBA00022989"/>
    </source>
</evidence>
<comment type="similarity">
    <text evidence="3">Belongs to the very long-chain fatty acids dehydratase HACD family.</text>
</comment>
<proteinExistence type="inferred from homology"/>
<feature type="transmembrane region" description="Helical" evidence="13">
    <location>
        <begin position="118"/>
        <end position="144"/>
    </location>
</feature>
<dbReference type="GO" id="GO:0005789">
    <property type="term" value="C:endoplasmic reticulum membrane"/>
    <property type="evidence" value="ECO:0007669"/>
    <property type="project" value="TreeGrafter"/>
</dbReference>
<keyword evidence="12" id="KW-0456">Lyase</keyword>
<keyword evidence="6 13" id="KW-0812">Transmembrane</keyword>
<evidence type="ECO:0000256" key="7">
    <source>
        <dbReference type="ARBA" id="ARBA00022832"/>
    </source>
</evidence>